<comment type="caution">
    <text evidence="2">The sequence shown here is derived from an EMBL/GenBank/DDBJ whole genome shotgun (WGS) entry which is preliminary data.</text>
</comment>
<keyword evidence="1" id="KW-0732">Signal</keyword>
<sequence length="166" mass="17240">MKTLITSLIIAGGALLPATQIHAAPASQSVSAASKAKTYGDFAVGQKFTLTVTEALAVKGGLTGTPKKTSIPSGVPKFKKGQKVKFTIGSKGELKGPGFTIKFESPSALANAYINKPKKGSTALNADAAVVRKNSLKKPVFAELSFFKTTGSGLKTTVYSVTYLLE</sequence>
<dbReference type="Proteomes" id="UP000600139">
    <property type="component" value="Unassembled WGS sequence"/>
</dbReference>
<reference evidence="2" key="1">
    <citation type="submission" date="2021-01" db="EMBL/GenBank/DDBJ databases">
        <title>Modified the classification status of verrucomicrobia.</title>
        <authorList>
            <person name="Feng X."/>
        </authorList>
    </citation>
    <scope>NUCLEOTIDE SEQUENCE</scope>
    <source>
        <strain evidence="2">JCM 18052</strain>
    </source>
</reference>
<protein>
    <recommendedName>
        <fullName evidence="4">DUF4402 domain-containing protein</fullName>
    </recommendedName>
</protein>
<name>A0A934V7G4_9BACT</name>
<organism evidence="2 3">
    <name type="scientific">Luteolibacter yonseiensis</name>
    <dbReference type="NCBI Taxonomy" id="1144680"/>
    <lineage>
        <taxon>Bacteria</taxon>
        <taxon>Pseudomonadati</taxon>
        <taxon>Verrucomicrobiota</taxon>
        <taxon>Verrucomicrobiia</taxon>
        <taxon>Verrucomicrobiales</taxon>
        <taxon>Verrucomicrobiaceae</taxon>
        <taxon>Luteolibacter</taxon>
    </lineage>
</organism>
<feature type="signal peptide" evidence="1">
    <location>
        <begin position="1"/>
        <end position="23"/>
    </location>
</feature>
<accession>A0A934V7G4</accession>
<keyword evidence="3" id="KW-1185">Reference proteome</keyword>
<evidence type="ECO:0000313" key="2">
    <source>
        <dbReference type="EMBL" id="MBK1816112.1"/>
    </source>
</evidence>
<proteinExistence type="predicted"/>
<evidence type="ECO:0008006" key="4">
    <source>
        <dbReference type="Google" id="ProtNLM"/>
    </source>
</evidence>
<dbReference type="EMBL" id="JAENIK010000011">
    <property type="protein sequence ID" value="MBK1816112.1"/>
    <property type="molecule type" value="Genomic_DNA"/>
</dbReference>
<dbReference type="AlphaFoldDB" id="A0A934V7G4"/>
<evidence type="ECO:0000256" key="1">
    <source>
        <dbReference type="SAM" id="SignalP"/>
    </source>
</evidence>
<feature type="chain" id="PRO_5037806314" description="DUF4402 domain-containing protein" evidence="1">
    <location>
        <begin position="24"/>
        <end position="166"/>
    </location>
</feature>
<evidence type="ECO:0000313" key="3">
    <source>
        <dbReference type="Proteomes" id="UP000600139"/>
    </source>
</evidence>
<gene>
    <name evidence="2" type="ORF">JIN84_10855</name>
</gene>
<dbReference type="RefSeq" id="WP_200351069.1">
    <property type="nucleotide sequence ID" value="NZ_BAABHZ010000006.1"/>
</dbReference>